<evidence type="ECO:0000313" key="1">
    <source>
        <dbReference type="EMBL" id="MBA0669556.1"/>
    </source>
</evidence>
<sequence length="46" mass="5208">MMRPSSCSTLIMETCRIRLISRWMSNCFGPLVNIGIRHIAVSLLAE</sequence>
<accession>A0A7J8W3F5</accession>
<gene>
    <name evidence="1" type="ORF">Goklo_025026</name>
</gene>
<comment type="caution">
    <text evidence="1">The sequence shown here is derived from an EMBL/GenBank/DDBJ whole genome shotgun (WGS) entry which is preliminary data.</text>
</comment>
<dbReference type="OrthoDB" id="989156at2759"/>
<organism evidence="1 2">
    <name type="scientific">Gossypium klotzschianum</name>
    <dbReference type="NCBI Taxonomy" id="34286"/>
    <lineage>
        <taxon>Eukaryota</taxon>
        <taxon>Viridiplantae</taxon>
        <taxon>Streptophyta</taxon>
        <taxon>Embryophyta</taxon>
        <taxon>Tracheophyta</taxon>
        <taxon>Spermatophyta</taxon>
        <taxon>Magnoliopsida</taxon>
        <taxon>eudicotyledons</taxon>
        <taxon>Gunneridae</taxon>
        <taxon>Pentapetalae</taxon>
        <taxon>rosids</taxon>
        <taxon>malvids</taxon>
        <taxon>Malvales</taxon>
        <taxon>Malvaceae</taxon>
        <taxon>Malvoideae</taxon>
        <taxon>Gossypium</taxon>
    </lineage>
</organism>
<proteinExistence type="predicted"/>
<dbReference type="AlphaFoldDB" id="A0A7J8W3F5"/>
<evidence type="ECO:0000313" key="2">
    <source>
        <dbReference type="Proteomes" id="UP000593573"/>
    </source>
</evidence>
<dbReference type="Proteomes" id="UP000593573">
    <property type="component" value="Unassembled WGS sequence"/>
</dbReference>
<reference evidence="1 2" key="1">
    <citation type="journal article" date="2019" name="Genome Biol. Evol.">
        <title>Insights into the evolution of the New World diploid cottons (Gossypium, subgenus Houzingenia) based on genome sequencing.</title>
        <authorList>
            <person name="Grover C.E."/>
            <person name="Arick M.A. 2nd"/>
            <person name="Thrash A."/>
            <person name="Conover J.L."/>
            <person name="Sanders W.S."/>
            <person name="Peterson D.G."/>
            <person name="Frelichowski J.E."/>
            <person name="Scheffler J.A."/>
            <person name="Scheffler B.E."/>
            <person name="Wendel J.F."/>
        </authorList>
    </citation>
    <scope>NUCLEOTIDE SEQUENCE [LARGE SCALE GENOMIC DNA]</scope>
    <source>
        <strain evidence="1">57</strain>
        <tissue evidence="1">Leaf</tissue>
    </source>
</reference>
<protein>
    <submittedName>
        <fullName evidence="1">Uncharacterized protein</fullName>
    </submittedName>
</protein>
<dbReference type="EMBL" id="JABFAB010116431">
    <property type="protein sequence ID" value="MBA0669556.1"/>
    <property type="molecule type" value="Genomic_DNA"/>
</dbReference>
<name>A0A7J8W3F5_9ROSI</name>
<keyword evidence="2" id="KW-1185">Reference proteome</keyword>